<dbReference type="NCBIfam" id="NF033465">
    <property type="entry name" value="PTPA-CTERM"/>
    <property type="match status" value="1"/>
</dbReference>
<gene>
    <name evidence="1" type="ORF">IQ266_11555</name>
</gene>
<name>A0A928VPX2_9CYAN</name>
<keyword evidence="2" id="KW-1185">Reference proteome</keyword>
<protein>
    <submittedName>
        <fullName evidence="1">PTPA-CTERM sorting domain-containing protein</fullName>
    </submittedName>
</protein>
<dbReference type="Proteomes" id="UP000625316">
    <property type="component" value="Unassembled WGS sequence"/>
</dbReference>
<reference evidence="1" key="1">
    <citation type="submission" date="2020-10" db="EMBL/GenBank/DDBJ databases">
        <authorList>
            <person name="Castelo-Branco R."/>
            <person name="Eusebio N."/>
            <person name="Adriana R."/>
            <person name="Vieira A."/>
            <person name="Brugerolle De Fraissinette N."/>
            <person name="Rezende De Castro R."/>
            <person name="Schneider M.P."/>
            <person name="Vasconcelos V."/>
            <person name="Leao P.N."/>
        </authorList>
    </citation>
    <scope>NUCLEOTIDE SEQUENCE</scope>
    <source>
        <strain evidence="1">LEGE 11480</strain>
    </source>
</reference>
<accession>A0A928VPX2</accession>
<evidence type="ECO:0000313" key="1">
    <source>
        <dbReference type="EMBL" id="MBE9030367.1"/>
    </source>
</evidence>
<dbReference type="EMBL" id="JADEXQ010000034">
    <property type="protein sequence ID" value="MBE9030367.1"/>
    <property type="molecule type" value="Genomic_DNA"/>
</dbReference>
<comment type="caution">
    <text evidence="1">The sequence shown here is derived from an EMBL/GenBank/DDBJ whole genome shotgun (WGS) entry which is preliminary data.</text>
</comment>
<organism evidence="1 2">
    <name type="scientific">Romeriopsis navalis LEGE 11480</name>
    <dbReference type="NCBI Taxonomy" id="2777977"/>
    <lineage>
        <taxon>Bacteria</taxon>
        <taxon>Bacillati</taxon>
        <taxon>Cyanobacteriota</taxon>
        <taxon>Cyanophyceae</taxon>
        <taxon>Leptolyngbyales</taxon>
        <taxon>Leptolyngbyaceae</taxon>
        <taxon>Romeriopsis</taxon>
        <taxon>Romeriopsis navalis</taxon>
    </lineage>
</organism>
<proteinExistence type="predicted"/>
<dbReference type="AlphaFoldDB" id="A0A928VPX2"/>
<dbReference type="RefSeq" id="WP_264325191.1">
    <property type="nucleotide sequence ID" value="NZ_JADEXQ010000034.1"/>
</dbReference>
<sequence length="285" mass="29962">MVISMTIKGRIYRYAVLPLAVLGALWSASEAQALSLFVDDRAGFNASLTLNSASTVVDSGGAFAPDEAAGTSLPSVTRTGAIAGQSLTYSIYDIDFSNTPTGTITPGTVGGDIAELDNLKIESPARQGNAEGTGTWGVDSAFGASSTRNAGLFDFDRPIGHFGLDLHDFESSAVGTLGQIRLYNNGNLLSGLTQNIVWSDDGNDVSHFIGVVAMNPSEFFDSIVFVLGDDDLGDQGFRESWAADRFTFGEASADVATPVPTPALLPGVVGLGASIWRKRRRTQQV</sequence>
<evidence type="ECO:0000313" key="2">
    <source>
        <dbReference type="Proteomes" id="UP000625316"/>
    </source>
</evidence>